<dbReference type="PROSITE" id="PS00041">
    <property type="entry name" value="HTH_ARAC_FAMILY_1"/>
    <property type="match status" value="1"/>
</dbReference>
<organism evidence="5 6">
    <name type="scientific">Candidatus Blautia faecavium</name>
    <dbReference type="NCBI Taxonomy" id="2838487"/>
    <lineage>
        <taxon>Bacteria</taxon>
        <taxon>Bacillati</taxon>
        <taxon>Bacillota</taxon>
        <taxon>Clostridia</taxon>
        <taxon>Lachnospirales</taxon>
        <taxon>Lachnospiraceae</taxon>
        <taxon>Blautia</taxon>
    </lineage>
</organism>
<dbReference type="InterPro" id="IPR020449">
    <property type="entry name" value="Tscrpt_reg_AraC-type_HTH"/>
</dbReference>
<dbReference type="Gene3D" id="2.60.120.10">
    <property type="entry name" value="Jelly Rolls"/>
    <property type="match status" value="1"/>
</dbReference>
<dbReference type="InterPro" id="IPR018060">
    <property type="entry name" value="HTH_AraC"/>
</dbReference>
<evidence type="ECO:0000259" key="4">
    <source>
        <dbReference type="PROSITE" id="PS01124"/>
    </source>
</evidence>
<evidence type="ECO:0000313" key="5">
    <source>
        <dbReference type="EMBL" id="HJB28513.1"/>
    </source>
</evidence>
<dbReference type="InterPro" id="IPR014710">
    <property type="entry name" value="RmlC-like_jellyroll"/>
</dbReference>
<gene>
    <name evidence="5" type="ORF">IAA06_06930</name>
</gene>
<dbReference type="PRINTS" id="PR00032">
    <property type="entry name" value="HTHARAC"/>
</dbReference>
<dbReference type="SMART" id="SM00342">
    <property type="entry name" value="HTH_ARAC"/>
    <property type="match status" value="1"/>
</dbReference>
<feature type="domain" description="HTH araC/xylS-type" evidence="4">
    <location>
        <begin position="172"/>
        <end position="271"/>
    </location>
</feature>
<dbReference type="InterPro" id="IPR003313">
    <property type="entry name" value="AraC-bd"/>
</dbReference>
<dbReference type="InterPro" id="IPR009057">
    <property type="entry name" value="Homeodomain-like_sf"/>
</dbReference>
<dbReference type="PROSITE" id="PS01124">
    <property type="entry name" value="HTH_ARAC_FAMILY_2"/>
    <property type="match status" value="1"/>
</dbReference>
<keyword evidence="1" id="KW-0805">Transcription regulation</keyword>
<sequence>MLLSFDYTPKERLKFPLRIRIIGKEHAQEEVTRPHGIGPWQWFFCVKGRGEVTINGIRSIIYPGDCFFIPSHIPHLYHKLDSEWLLDIVGFDGELVPALTAFLKIDQPGIFQMTCREFFPDFVQKLTDLSSSRDSGIKQIFSKACYAFLLDISSFTLRIPGSISLPGNGLVMEIVSYLEAHYQEEISLDCLSASLGKTKEYLCSVFKKETGHTIIFHLTEMRIARARTLLLSFPDKKVEEIARECGFSNPSYFGARFKAFCKVTPEQYRLQQLRMYQ</sequence>
<name>A0A9D2RVQ2_9FIRM</name>
<dbReference type="InterPro" id="IPR018062">
    <property type="entry name" value="HTH_AraC-typ_CS"/>
</dbReference>
<keyword evidence="2" id="KW-0238">DNA-binding</keyword>
<dbReference type="Pfam" id="PF02311">
    <property type="entry name" value="AraC_binding"/>
    <property type="match status" value="1"/>
</dbReference>
<dbReference type="GO" id="GO:0043565">
    <property type="term" value="F:sequence-specific DNA binding"/>
    <property type="evidence" value="ECO:0007669"/>
    <property type="project" value="InterPro"/>
</dbReference>
<proteinExistence type="predicted"/>
<dbReference type="Gene3D" id="1.10.10.60">
    <property type="entry name" value="Homeodomain-like"/>
    <property type="match status" value="2"/>
</dbReference>
<dbReference type="Proteomes" id="UP000823842">
    <property type="component" value="Unassembled WGS sequence"/>
</dbReference>
<dbReference type="InterPro" id="IPR037923">
    <property type="entry name" value="HTH-like"/>
</dbReference>
<dbReference type="PANTHER" id="PTHR43280">
    <property type="entry name" value="ARAC-FAMILY TRANSCRIPTIONAL REGULATOR"/>
    <property type="match status" value="1"/>
</dbReference>
<accession>A0A9D2RVQ2</accession>
<dbReference type="SUPFAM" id="SSF51215">
    <property type="entry name" value="Regulatory protein AraC"/>
    <property type="match status" value="1"/>
</dbReference>
<evidence type="ECO:0000313" key="6">
    <source>
        <dbReference type="Proteomes" id="UP000823842"/>
    </source>
</evidence>
<dbReference type="SUPFAM" id="SSF46689">
    <property type="entry name" value="Homeodomain-like"/>
    <property type="match status" value="2"/>
</dbReference>
<evidence type="ECO:0000256" key="3">
    <source>
        <dbReference type="ARBA" id="ARBA00023163"/>
    </source>
</evidence>
<reference evidence="5" key="1">
    <citation type="journal article" date="2021" name="PeerJ">
        <title>Extensive microbial diversity within the chicken gut microbiome revealed by metagenomics and culture.</title>
        <authorList>
            <person name="Gilroy R."/>
            <person name="Ravi A."/>
            <person name="Getino M."/>
            <person name="Pursley I."/>
            <person name="Horton D.L."/>
            <person name="Alikhan N.F."/>
            <person name="Baker D."/>
            <person name="Gharbi K."/>
            <person name="Hall N."/>
            <person name="Watson M."/>
            <person name="Adriaenssens E.M."/>
            <person name="Foster-Nyarko E."/>
            <person name="Jarju S."/>
            <person name="Secka A."/>
            <person name="Antonio M."/>
            <person name="Oren A."/>
            <person name="Chaudhuri R.R."/>
            <person name="La Ragione R."/>
            <person name="Hildebrand F."/>
            <person name="Pallen M.J."/>
        </authorList>
    </citation>
    <scope>NUCLEOTIDE SEQUENCE</scope>
    <source>
        <strain evidence="5">ChiSjej1B19-5720</strain>
    </source>
</reference>
<reference evidence="5" key="2">
    <citation type="submission" date="2021-04" db="EMBL/GenBank/DDBJ databases">
        <authorList>
            <person name="Gilroy R."/>
        </authorList>
    </citation>
    <scope>NUCLEOTIDE SEQUENCE</scope>
    <source>
        <strain evidence="5">ChiSjej1B19-5720</strain>
    </source>
</reference>
<keyword evidence="3" id="KW-0804">Transcription</keyword>
<dbReference type="EMBL" id="DWYZ01000132">
    <property type="protein sequence ID" value="HJB28513.1"/>
    <property type="molecule type" value="Genomic_DNA"/>
</dbReference>
<dbReference type="Pfam" id="PF12833">
    <property type="entry name" value="HTH_18"/>
    <property type="match status" value="1"/>
</dbReference>
<dbReference type="GO" id="GO:0003700">
    <property type="term" value="F:DNA-binding transcription factor activity"/>
    <property type="evidence" value="ECO:0007669"/>
    <property type="project" value="InterPro"/>
</dbReference>
<dbReference type="PANTHER" id="PTHR43280:SF28">
    <property type="entry name" value="HTH-TYPE TRANSCRIPTIONAL ACTIVATOR RHAS"/>
    <property type="match status" value="1"/>
</dbReference>
<evidence type="ECO:0000256" key="1">
    <source>
        <dbReference type="ARBA" id="ARBA00023015"/>
    </source>
</evidence>
<dbReference type="AlphaFoldDB" id="A0A9D2RVQ2"/>
<comment type="caution">
    <text evidence="5">The sequence shown here is derived from an EMBL/GenBank/DDBJ whole genome shotgun (WGS) entry which is preliminary data.</text>
</comment>
<evidence type="ECO:0000256" key="2">
    <source>
        <dbReference type="ARBA" id="ARBA00023125"/>
    </source>
</evidence>
<protein>
    <submittedName>
        <fullName evidence="5">AraC family transcriptional regulator</fullName>
    </submittedName>
</protein>